<evidence type="ECO:0000256" key="4">
    <source>
        <dbReference type="SAM" id="MobiDB-lite"/>
    </source>
</evidence>
<evidence type="ECO:0000259" key="5">
    <source>
        <dbReference type="PROSITE" id="PS51192"/>
    </source>
</evidence>
<protein>
    <recommendedName>
        <fullName evidence="5">Helicase ATP-binding domain-containing protein</fullName>
    </recommendedName>
</protein>
<dbReference type="SMART" id="SM00487">
    <property type="entry name" value="DEXDc"/>
    <property type="match status" value="1"/>
</dbReference>
<dbReference type="InterPro" id="IPR011011">
    <property type="entry name" value="Znf_FYVE_PHD"/>
</dbReference>
<dbReference type="EMBL" id="NMUH01003681">
    <property type="protein sequence ID" value="MQM06650.1"/>
    <property type="molecule type" value="Genomic_DNA"/>
</dbReference>
<dbReference type="InterPro" id="IPR052583">
    <property type="entry name" value="ATP-helicase/E3_Ub-Ligase"/>
</dbReference>
<dbReference type="Proteomes" id="UP000652761">
    <property type="component" value="Unassembled WGS sequence"/>
</dbReference>
<sequence>MPRIDEMGLGKTVELLACIFAHRKSCLEECIISNNESRDRGSLIKRLKQERVECICGAVTENTRYKGLWVQCDICDAWQHAECVGFSPIEKPSCPHEESMSRHGKDYSCKNRQLKNKKDSATVISTSENYTCSICSELIDAANCTISTGATLIVCPSPILAQWNSEIIRHIKPGSLKIHIYEGARNLSSSSNLRTDMSELASFDIVLTTYDVLKEDLSHDSDRHDGDRRSMRFQKKYPVIPTLLTRISWWRLCLDEAQMVESNAAVVTEMALRLRAQHRWCITGTPIQRRLDDLYGLLRFLRASPFDVYRWWVEVIKDPYERKDVVAMEFAHRFFKQIMWRSSKIHVSDELQLPPQEDCTSWLIFSPIEEHFYQKQHETCLSIAHEAIQRFKNDISTRKFVSECNAPCDAFLSHADAAKLLSPLLKLRQACCHPQVGSSGLRSLQQSPLTMDEILEVLISKAKIEGEESLRKVVVALNGLAAIAVIEKDDKRARSLYREALSIAEENSDDFRLDPLLSLHVHHNLADLLPLTSEYSLSPVKVESELEICEDKSRKLYGECYVKKRKISKDTDSEVVGAINNKLGSSKKLCHLDLQTADVSGGKSVDYDVRCPTSHRLFDGGYLQTTCENIKQKYLSVFISKLSLAQQEFGSIYAQVCDMAKEFQDHTANWWLETLNLIEQSKDSADELIKRIDQAISKAVNGTGSSRVSSRDQPDEVTLGYV</sequence>
<dbReference type="PANTHER" id="PTHR45865:SF1">
    <property type="entry name" value="E3 UBIQUITIN-PROTEIN LIGASE SHPRH"/>
    <property type="match status" value="1"/>
</dbReference>
<dbReference type="Pfam" id="PF21325">
    <property type="entry name" value="SHPRH_helical-1st"/>
    <property type="match status" value="1"/>
</dbReference>
<dbReference type="CDD" id="cd18070">
    <property type="entry name" value="DEXQc_SHPRH"/>
    <property type="match status" value="1"/>
</dbReference>
<feature type="region of interest" description="Disordered" evidence="4">
    <location>
        <begin position="703"/>
        <end position="722"/>
    </location>
</feature>
<dbReference type="InterPro" id="IPR000330">
    <property type="entry name" value="SNF2_N"/>
</dbReference>
<keyword evidence="2" id="KW-0863">Zinc-finger</keyword>
<reference evidence="6" key="1">
    <citation type="submission" date="2017-07" db="EMBL/GenBank/DDBJ databases">
        <title>Taro Niue Genome Assembly and Annotation.</title>
        <authorList>
            <person name="Atibalentja N."/>
            <person name="Keating K."/>
            <person name="Fields C.J."/>
        </authorList>
    </citation>
    <scope>NUCLEOTIDE SEQUENCE</scope>
    <source>
        <strain evidence="6">Niue_2</strain>
        <tissue evidence="6">Leaf</tissue>
    </source>
</reference>
<evidence type="ECO:0000256" key="1">
    <source>
        <dbReference type="ARBA" id="ARBA00022723"/>
    </source>
</evidence>
<evidence type="ECO:0000313" key="6">
    <source>
        <dbReference type="EMBL" id="MQM06650.1"/>
    </source>
</evidence>
<dbReference type="InterPro" id="IPR014001">
    <property type="entry name" value="Helicase_ATP-bd"/>
</dbReference>
<dbReference type="GO" id="GO:0008270">
    <property type="term" value="F:zinc ion binding"/>
    <property type="evidence" value="ECO:0007669"/>
    <property type="project" value="UniProtKB-KW"/>
</dbReference>
<evidence type="ECO:0000313" key="7">
    <source>
        <dbReference type="Proteomes" id="UP000652761"/>
    </source>
</evidence>
<dbReference type="SUPFAM" id="SSF52540">
    <property type="entry name" value="P-loop containing nucleoside triphosphate hydrolases"/>
    <property type="match status" value="1"/>
</dbReference>
<name>A0A843WVV8_COLES</name>
<gene>
    <name evidence="6" type="ORF">Taro_039477</name>
</gene>
<dbReference type="Pfam" id="PF00176">
    <property type="entry name" value="SNF2-rel_dom"/>
    <property type="match status" value="1"/>
</dbReference>
<dbReference type="InterPro" id="IPR048686">
    <property type="entry name" value="SHPRH_helical_1st"/>
</dbReference>
<dbReference type="Gene3D" id="3.40.50.10810">
    <property type="entry name" value="Tandem AAA-ATPase domain"/>
    <property type="match status" value="1"/>
</dbReference>
<dbReference type="InterPro" id="IPR027417">
    <property type="entry name" value="P-loop_NTPase"/>
</dbReference>
<feature type="domain" description="Helicase ATP-binding" evidence="5">
    <location>
        <begin position="111"/>
        <end position="304"/>
    </location>
</feature>
<dbReference type="SUPFAM" id="SSF57903">
    <property type="entry name" value="FYVE/PHD zinc finger"/>
    <property type="match status" value="1"/>
</dbReference>
<comment type="caution">
    <text evidence="6">The sequence shown here is derived from an EMBL/GenBank/DDBJ whole genome shotgun (WGS) entry which is preliminary data.</text>
</comment>
<dbReference type="InterPro" id="IPR038718">
    <property type="entry name" value="SNF2-like_sf"/>
</dbReference>
<accession>A0A843WVV8</accession>
<dbReference type="SMART" id="SM00249">
    <property type="entry name" value="PHD"/>
    <property type="match status" value="1"/>
</dbReference>
<evidence type="ECO:0000256" key="3">
    <source>
        <dbReference type="ARBA" id="ARBA00022833"/>
    </source>
</evidence>
<dbReference type="Gene3D" id="3.30.40.10">
    <property type="entry name" value="Zinc/RING finger domain, C3HC4 (zinc finger)"/>
    <property type="match status" value="1"/>
</dbReference>
<dbReference type="PANTHER" id="PTHR45865">
    <property type="entry name" value="E3 UBIQUITIN-PROTEIN LIGASE SHPRH FAMILY MEMBER"/>
    <property type="match status" value="1"/>
</dbReference>
<dbReference type="PROSITE" id="PS51192">
    <property type="entry name" value="HELICASE_ATP_BIND_1"/>
    <property type="match status" value="1"/>
</dbReference>
<proteinExistence type="predicted"/>
<dbReference type="GO" id="GO:0005524">
    <property type="term" value="F:ATP binding"/>
    <property type="evidence" value="ECO:0007669"/>
    <property type="project" value="InterPro"/>
</dbReference>
<keyword evidence="1" id="KW-0479">Metal-binding</keyword>
<organism evidence="6 7">
    <name type="scientific">Colocasia esculenta</name>
    <name type="common">Wild taro</name>
    <name type="synonym">Arum esculentum</name>
    <dbReference type="NCBI Taxonomy" id="4460"/>
    <lineage>
        <taxon>Eukaryota</taxon>
        <taxon>Viridiplantae</taxon>
        <taxon>Streptophyta</taxon>
        <taxon>Embryophyta</taxon>
        <taxon>Tracheophyta</taxon>
        <taxon>Spermatophyta</taxon>
        <taxon>Magnoliopsida</taxon>
        <taxon>Liliopsida</taxon>
        <taxon>Araceae</taxon>
        <taxon>Aroideae</taxon>
        <taxon>Colocasieae</taxon>
        <taxon>Colocasia</taxon>
    </lineage>
</organism>
<evidence type="ECO:0000256" key="2">
    <source>
        <dbReference type="ARBA" id="ARBA00022771"/>
    </source>
</evidence>
<keyword evidence="3" id="KW-0862">Zinc</keyword>
<dbReference type="InterPro" id="IPR013083">
    <property type="entry name" value="Znf_RING/FYVE/PHD"/>
</dbReference>
<dbReference type="OrthoDB" id="423559at2759"/>
<dbReference type="InterPro" id="IPR001965">
    <property type="entry name" value="Znf_PHD"/>
</dbReference>
<dbReference type="AlphaFoldDB" id="A0A843WVV8"/>
<keyword evidence="7" id="KW-1185">Reference proteome</keyword>